<dbReference type="PANTHER" id="PTHR42872">
    <property type="entry name" value="PROTEIN-GLUTAMATE METHYLESTERASE/PROTEIN-GLUTAMINE GLUTAMINASE"/>
    <property type="match status" value="1"/>
</dbReference>
<sequence>MTNNYIVVIVVSAGGLKALSAILSNLPQEFAAPIAIVQHLAPHYPSMLAEILSQRTPLIVKQAEAADKLKPGTVYIAAPNHHLLINTDATLSLSQTEKVRHVRPAGDVLFQSAAASFQQWAIAVVLTGMDGDGATGVQAIKKMGGTVIAQDEATSDFFAMPEAAIKTGVVDFVLPLEAIANTLVYLINK</sequence>
<feature type="active site" evidence="4">
    <location>
        <position position="12"/>
    </location>
</feature>
<feature type="domain" description="CheB-type methylesterase" evidence="5">
    <location>
        <begin position="1"/>
        <end position="189"/>
    </location>
</feature>
<dbReference type="GO" id="GO:0008984">
    <property type="term" value="F:protein-glutamate methylesterase activity"/>
    <property type="evidence" value="ECO:0007669"/>
    <property type="project" value="UniProtKB-EC"/>
</dbReference>
<proteinExistence type="predicted"/>
<evidence type="ECO:0000256" key="4">
    <source>
        <dbReference type="PROSITE-ProRule" id="PRU00050"/>
    </source>
</evidence>
<name>A0A9E3H5F4_9NOST</name>
<dbReference type="InterPro" id="IPR000673">
    <property type="entry name" value="Sig_transdc_resp-reg_Me-estase"/>
</dbReference>
<reference evidence="6" key="2">
    <citation type="journal article" date="2022" name="Microbiol. Resour. Announc.">
        <title>Metagenome Sequencing to Explore Phylogenomics of Terrestrial Cyanobacteria.</title>
        <authorList>
            <person name="Ward R.D."/>
            <person name="Stajich J.E."/>
            <person name="Johansen J.R."/>
            <person name="Huntemann M."/>
            <person name="Clum A."/>
            <person name="Foster B."/>
            <person name="Foster B."/>
            <person name="Roux S."/>
            <person name="Palaniappan K."/>
            <person name="Varghese N."/>
            <person name="Mukherjee S."/>
            <person name="Reddy T.B.K."/>
            <person name="Daum C."/>
            <person name="Copeland A."/>
            <person name="Chen I.A."/>
            <person name="Ivanova N.N."/>
            <person name="Kyrpides N.C."/>
            <person name="Shapiro N."/>
            <person name="Eloe-Fadrosh E.A."/>
            <person name="Pietrasiak N."/>
        </authorList>
    </citation>
    <scope>NUCLEOTIDE SEQUENCE</scope>
    <source>
        <strain evidence="6">HA4357-MV3</strain>
    </source>
</reference>
<evidence type="ECO:0000313" key="6">
    <source>
        <dbReference type="EMBL" id="MBW4431245.1"/>
    </source>
</evidence>
<dbReference type="EMBL" id="JAHHHW010000059">
    <property type="protein sequence ID" value="MBW4431245.1"/>
    <property type="molecule type" value="Genomic_DNA"/>
</dbReference>
<evidence type="ECO:0000256" key="2">
    <source>
        <dbReference type="ARBA" id="ARBA00039140"/>
    </source>
</evidence>
<comment type="catalytic activity">
    <reaction evidence="3">
        <text>[protein]-L-glutamate 5-O-methyl ester + H2O = L-glutamyl-[protein] + methanol + H(+)</text>
        <dbReference type="Rhea" id="RHEA:23236"/>
        <dbReference type="Rhea" id="RHEA-COMP:10208"/>
        <dbReference type="Rhea" id="RHEA-COMP:10311"/>
        <dbReference type="ChEBI" id="CHEBI:15377"/>
        <dbReference type="ChEBI" id="CHEBI:15378"/>
        <dbReference type="ChEBI" id="CHEBI:17790"/>
        <dbReference type="ChEBI" id="CHEBI:29973"/>
        <dbReference type="ChEBI" id="CHEBI:82795"/>
        <dbReference type="EC" id="3.1.1.61"/>
    </reaction>
</comment>
<accession>A0A9E3H5F4</accession>
<dbReference type="Gene3D" id="3.40.50.180">
    <property type="entry name" value="Methylesterase CheB, C-terminal domain"/>
    <property type="match status" value="1"/>
</dbReference>
<dbReference type="InterPro" id="IPR035909">
    <property type="entry name" value="CheB_C"/>
</dbReference>
<dbReference type="CDD" id="cd16433">
    <property type="entry name" value="CheB"/>
    <property type="match status" value="1"/>
</dbReference>
<evidence type="ECO:0000259" key="5">
    <source>
        <dbReference type="PROSITE" id="PS50122"/>
    </source>
</evidence>
<protein>
    <recommendedName>
        <fullName evidence="2">protein-glutamate methylesterase</fullName>
        <ecNumber evidence="2">3.1.1.61</ecNumber>
    </recommendedName>
</protein>
<dbReference type="PANTHER" id="PTHR42872:SF3">
    <property type="entry name" value="PROTEIN-GLUTAMATE METHYLESTERASE_PROTEIN-GLUTAMINE GLUTAMINASE 1"/>
    <property type="match status" value="1"/>
</dbReference>
<dbReference type="GO" id="GO:0005737">
    <property type="term" value="C:cytoplasm"/>
    <property type="evidence" value="ECO:0007669"/>
    <property type="project" value="InterPro"/>
</dbReference>
<gene>
    <name evidence="6" type="ORF">KME28_05795</name>
</gene>
<dbReference type="EC" id="3.1.1.61" evidence="2"/>
<comment type="caution">
    <text evidence="6">The sequence shown here is derived from an EMBL/GenBank/DDBJ whole genome shotgun (WGS) entry which is preliminary data.</text>
</comment>
<dbReference type="GO" id="GO:0000156">
    <property type="term" value="F:phosphorelay response regulator activity"/>
    <property type="evidence" value="ECO:0007669"/>
    <property type="project" value="InterPro"/>
</dbReference>
<dbReference type="SUPFAM" id="SSF52738">
    <property type="entry name" value="Methylesterase CheB, C-terminal domain"/>
    <property type="match status" value="1"/>
</dbReference>
<keyword evidence="1 4" id="KW-0378">Hydrolase</keyword>
<dbReference type="AlphaFoldDB" id="A0A9E3H5F4"/>
<dbReference type="GO" id="GO:0006935">
    <property type="term" value="P:chemotaxis"/>
    <property type="evidence" value="ECO:0007669"/>
    <property type="project" value="UniProtKB-UniRule"/>
</dbReference>
<dbReference type="Proteomes" id="UP000813215">
    <property type="component" value="Unassembled WGS sequence"/>
</dbReference>
<evidence type="ECO:0000256" key="3">
    <source>
        <dbReference type="ARBA" id="ARBA00048267"/>
    </source>
</evidence>
<reference evidence="6" key="1">
    <citation type="submission" date="2021-05" db="EMBL/GenBank/DDBJ databases">
        <authorList>
            <person name="Pietrasiak N."/>
            <person name="Ward R."/>
            <person name="Stajich J.E."/>
            <person name="Kurbessoian T."/>
        </authorList>
    </citation>
    <scope>NUCLEOTIDE SEQUENCE</scope>
    <source>
        <strain evidence="6">HA4357-MV3</strain>
    </source>
</reference>
<evidence type="ECO:0000256" key="1">
    <source>
        <dbReference type="ARBA" id="ARBA00022801"/>
    </source>
</evidence>
<keyword evidence="4" id="KW-0145">Chemotaxis</keyword>
<feature type="active site" evidence="4">
    <location>
        <position position="132"/>
    </location>
</feature>
<evidence type="ECO:0000313" key="7">
    <source>
        <dbReference type="Proteomes" id="UP000813215"/>
    </source>
</evidence>
<feature type="active site" evidence="4">
    <location>
        <position position="39"/>
    </location>
</feature>
<organism evidence="6 7">
    <name type="scientific">Pelatocladus maniniholoensis HA4357-MV3</name>
    <dbReference type="NCBI Taxonomy" id="1117104"/>
    <lineage>
        <taxon>Bacteria</taxon>
        <taxon>Bacillati</taxon>
        <taxon>Cyanobacteriota</taxon>
        <taxon>Cyanophyceae</taxon>
        <taxon>Nostocales</taxon>
        <taxon>Nostocaceae</taxon>
        <taxon>Pelatocladus</taxon>
    </lineage>
</organism>
<dbReference type="PROSITE" id="PS50122">
    <property type="entry name" value="CHEB"/>
    <property type="match status" value="1"/>
</dbReference>
<dbReference type="Pfam" id="PF01339">
    <property type="entry name" value="CheB_methylest"/>
    <property type="match status" value="1"/>
</dbReference>